<organism evidence="6 7">
    <name type="scientific">Terrabacter aerolatus</name>
    <dbReference type="NCBI Taxonomy" id="422442"/>
    <lineage>
        <taxon>Bacteria</taxon>
        <taxon>Bacillati</taxon>
        <taxon>Actinomycetota</taxon>
        <taxon>Actinomycetes</taxon>
        <taxon>Micrococcales</taxon>
        <taxon>Intrasporangiaceae</taxon>
        <taxon>Terrabacter</taxon>
    </lineage>
</organism>
<evidence type="ECO:0000259" key="4">
    <source>
        <dbReference type="Pfam" id="PF00534"/>
    </source>
</evidence>
<gene>
    <name evidence="6" type="ORF">TAE01_15660</name>
</gene>
<dbReference type="Pfam" id="PF00534">
    <property type="entry name" value="Glycos_transf_1"/>
    <property type="match status" value="1"/>
</dbReference>
<evidence type="ECO:0000313" key="6">
    <source>
        <dbReference type="EMBL" id="GEO29756.1"/>
    </source>
</evidence>
<evidence type="ECO:0000256" key="3">
    <source>
        <dbReference type="ARBA" id="ARBA00022679"/>
    </source>
</evidence>
<dbReference type="Gene3D" id="3.40.50.2000">
    <property type="entry name" value="Glycogen Phosphorylase B"/>
    <property type="match status" value="2"/>
</dbReference>
<keyword evidence="7" id="KW-1185">Reference proteome</keyword>
<dbReference type="GO" id="GO:0016757">
    <property type="term" value="F:glycosyltransferase activity"/>
    <property type="evidence" value="ECO:0007669"/>
    <property type="project" value="UniProtKB-KW"/>
</dbReference>
<sequence length="377" mass="40100">MKVALLSDCYLPRLGGIEVQTHDLAQHLVAAGHDVEVFTATRGAAGEMHGAVTVVDGVPVHRLAARMPWELPVNPFAPTELRRRLVAGRFDVAHVQTGVVSPFAWDSTRVTVGLGLPTAMTWHCMLAGVTPVFRAARFVRGWASRGVAMSAVSDVAAEPLRGLVGPGACVGVLPNGIDVTRWSVEPAVREPGPLRLVTAMRLAARKRPAALVELVAEAERAAGPGLVSLTVLGDGPDRRKVEALVRDRRLDWVSLPGRVPRDELRGLYAAADVYLSPARLESFGIAALEARTVGLPVIGRSGSGVGEFVIDGVNGLVVSSDSQMSSAIARLVKAPDDVARMRAWNLANPPAQEWSQVAALAVAEYDRAIDLAKVMTR</sequence>
<dbReference type="GO" id="GO:1901137">
    <property type="term" value="P:carbohydrate derivative biosynthetic process"/>
    <property type="evidence" value="ECO:0007669"/>
    <property type="project" value="UniProtKB-ARBA"/>
</dbReference>
<comment type="caution">
    <text evidence="6">The sequence shown here is derived from an EMBL/GenBank/DDBJ whole genome shotgun (WGS) entry which is preliminary data.</text>
</comment>
<dbReference type="PANTHER" id="PTHR45947">
    <property type="entry name" value="SULFOQUINOVOSYL TRANSFERASE SQD2"/>
    <property type="match status" value="1"/>
</dbReference>
<dbReference type="Pfam" id="PF13439">
    <property type="entry name" value="Glyco_transf_4"/>
    <property type="match status" value="1"/>
</dbReference>
<dbReference type="OrthoDB" id="9802525at2"/>
<keyword evidence="3 6" id="KW-0808">Transferase</keyword>
<dbReference type="InterPro" id="IPR050194">
    <property type="entry name" value="Glycosyltransferase_grp1"/>
</dbReference>
<dbReference type="Proteomes" id="UP000321534">
    <property type="component" value="Unassembled WGS sequence"/>
</dbReference>
<evidence type="ECO:0000313" key="7">
    <source>
        <dbReference type="Proteomes" id="UP000321534"/>
    </source>
</evidence>
<feature type="domain" description="Glycosyltransferase subfamily 4-like N-terminal" evidence="5">
    <location>
        <begin position="15"/>
        <end position="181"/>
    </location>
</feature>
<feature type="domain" description="Glycosyl transferase family 1" evidence="4">
    <location>
        <begin position="193"/>
        <end position="341"/>
    </location>
</feature>
<dbReference type="PANTHER" id="PTHR45947:SF3">
    <property type="entry name" value="SULFOQUINOVOSYL TRANSFERASE SQD2"/>
    <property type="match status" value="1"/>
</dbReference>
<evidence type="ECO:0000256" key="1">
    <source>
        <dbReference type="ARBA" id="ARBA00021292"/>
    </source>
</evidence>
<evidence type="ECO:0000256" key="2">
    <source>
        <dbReference type="ARBA" id="ARBA00022676"/>
    </source>
</evidence>
<accession>A0A512CZW1</accession>
<dbReference type="SUPFAM" id="SSF53756">
    <property type="entry name" value="UDP-Glycosyltransferase/glycogen phosphorylase"/>
    <property type="match status" value="1"/>
</dbReference>
<dbReference type="EMBL" id="BJYX01000006">
    <property type="protein sequence ID" value="GEO29756.1"/>
    <property type="molecule type" value="Genomic_DNA"/>
</dbReference>
<dbReference type="CDD" id="cd03801">
    <property type="entry name" value="GT4_PimA-like"/>
    <property type="match status" value="1"/>
</dbReference>
<name>A0A512CZW1_9MICO</name>
<keyword evidence="2 6" id="KW-0328">Glycosyltransferase</keyword>
<dbReference type="AlphaFoldDB" id="A0A512CZW1"/>
<protein>
    <recommendedName>
        <fullName evidence="1">D-inositol 3-phosphate glycosyltransferase</fullName>
    </recommendedName>
</protein>
<proteinExistence type="predicted"/>
<reference evidence="6 7" key="1">
    <citation type="submission" date="2019-07" db="EMBL/GenBank/DDBJ databases">
        <title>Whole genome shotgun sequence of Terrabacter aerolatus NBRC 106305.</title>
        <authorList>
            <person name="Hosoyama A."/>
            <person name="Uohara A."/>
            <person name="Ohji S."/>
            <person name="Ichikawa N."/>
        </authorList>
    </citation>
    <scope>NUCLEOTIDE SEQUENCE [LARGE SCALE GENOMIC DNA]</scope>
    <source>
        <strain evidence="6 7">NBRC 106305</strain>
    </source>
</reference>
<dbReference type="InterPro" id="IPR001296">
    <property type="entry name" value="Glyco_trans_1"/>
</dbReference>
<evidence type="ECO:0000259" key="5">
    <source>
        <dbReference type="Pfam" id="PF13439"/>
    </source>
</evidence>
<dbReference type="InterPro" id="IPR028098">
    <property type="entry name" value="Glyco_trans_4-like_N"/>
</dbReference>